<dbReference type="InterPro" id="IPR001812">
    <property type="entry name" value="Trypano_VSG_A_N_dom"/>
</dbReference>
<feature type="signal peptide" evidence="7">
    <location>
        <begin position="1"/>
        <end position="33"/>
    </location>
</feature>
<evidence type="ECO:0000256" key="6">
    <source>
        <dbReference type="ARBA" id="ARBA00023288"/>
    </source>
</evidence>
<name>A0A1J0RDA0_9TRYP</name>
<evidence type="ECO:0000259" key="8">
    <source>
        <dbReference type="Pfam" id="PF00913"/>
    </source>
</evidence>
<feature type="domain" description="Trypanosome variant surface glycoprotein A-type N-terminal" evidence="8">
    <location>
        <begin position="27"/>
        <end position="241"/>
    </location>
</feature>
<reference evidence="9" key="1">
    <citation type="submission" date="2016-08" db="EMBL/GenBank/DDBJ databases">
        <title>VSG repertoire of Trypanosoma brucei EATRO 1125.</title>
        <authorList>
            <person name="Cross G.A."/>
        </authorList>
    </citation>
    <scope>NUCLEOTIDE SEQUENCE</scope>
    <source>
        <strain evidence="9">EATRO 1125</strain>
    </source>
</reference>
<accession>A0A1J0RDA0</accession>
<dbReference type="Pfam" id="PF00913">
    <property type="entry name" value="Trypan_glycop"/>
    <property type="match status" value="1"/>
</dbReference>
<organism evidence="9">
    <name type="scientific">Trypanosoma brucei</name>
    <dbReference type="NCBI Taxonomy" id="5691"/>
    <lineage>
        <taxon>Eukaryota</taxon>
        <taxon>Discoba</taxon>
        <taxon>Euglenozoa</taxon>
        <taxon>Kinetoplastea</taxon>
        <taxon>Metakinetoplastina</taxon>
        <taxon>Trypanosomatida</taxon>
        <taxon>Trypanosomatidae</taxon>
        <taxon>Trypanosoma</taxon>
    </lineage>
</organism>
<evidence type="ECO:0000256" key="1">
    <source>
        <dbReference type="ARBA" id="ARBA00004609"/>
    </source>
</evidence>
<keyword evidence="3" id="KW-0336">GPI-anchor</keyword>
<dbReference type="Gene3D" id="1.10.470.10">
    <property type="entry name" value="Variant Surface Glycoprotein, subunit A, domain 2"/>
    <property type="match status" value="1"/>
</dbReference>
<evidence type="ECO:0000256" key="3">
    <source>
        <dbReference type="ARBA" id="ARBA00022622"/>
    </source>
</evidence>
<proteinExistence type="predicted"/>
<keyword evidence="7" id="KW-0732">Signal</keyword>
<dbReference type="VEuPathDB" id="TriTrypDB:Tb427_000179300"/>
<evidence type="ECO:0000256" key="7">
    <source>
        <dbReference type="SAM" id="SignalP"/>
    </source>
</evidence>
<evidence type="ECO:0000313" key="9">
    <source>
        <dbReference type="EMBL" id="APD75766.1"/>
    </source>
</evidence>
<keyword evidence="2" id="KW-1003">Cell membrane</keyword>
<evidence type="ECO:0000256" key="2">
    <source>
        <dbReference type="ARBA" id="ARBA00022475"/>
    </source>
</evidence>
<dbReference type="EMBL" id="KX701810">
    <property type="protein sequence ID" value="APD75766.1"/>
    <property type="molecule type" value="Genomic_DNA"/>
</dbReference>
<evidence type="ECO:0000256" key="4">
    <source>
        <dbReference type="ARBA" id="ARBA00023136"/>
    </source>
</evidence>
<dbReference type="GO" id="GO:0098552">
    <property type="term" value="C:side of membrane"/>
    <property type="evidence" value="ECO:0007669"/>
    <property type="project" value="UniProtKB-KW"/>
</dbReference>
<evidence type="ECO:0000256" key="5">
    <source>
        <dbReference type="ARBA" id="ARBA00023180"/>
    </source>
</evidence>
<dbReference type="AlphaFoldDB" id="A0A1J0RDA0"/>
<feature type="chain" id="PRO_5013266748" evidence="7">
    <location>
        <begin position="34"/>
        <end position="257"/>
    </location>
</feature>
<dbReference type="GO" id="GO:0042783">
    <property type="term" value="P:symbiont-mediated evasion of host immune response"/>
    <property type="evidence" value="ECO:0007669"/>
    <property type="project" value="InterPro"/>
</dbReference>
<keyword evidence="4" id="KW-0472">Membrane</keyword>
<keyword evidence="6" id="KW-0449">Lipoprotein</keyword>
<keyword evidence="5" id="KW-0325">Glycoprotein</keyword>
<protein>
    <submittedName>
        <fullName evidence="9">Variant surface glycoprotein 1125.5728</fullName>
    </submittedName>
</protein>
<comment type="subcellular location">
    <subcellularLocation>
        <location evidence="1">Cell membrane</location>
        <topology evidence="1">Lipid-anchor</topology>
        <topology evidence="1">GPI-anchor</topology>
    </subcellularLocation>
</comment>
<dbReference type="GO" id="GO:0005886">
    <property type="term" value="C:plasma membrane"/>
    <property type="evidence" value="ECO:0007669"/>
    <property type="project" value="UniProtKB-SubCell"/>
</dbReference>
<sequence>MAGPAPYMARIKTAVGVVLTVVFIDFSIQKVEATDGNGTADARWRSLCRISQNLTAFYNQHTTNLGVNVTANNEEIVKEYQLRIYMEMSVSDDAIKAYPIIRSLNKIKIPNDADAKAGVAQVITTTAHFGFLHGHLLEFLKATSTAATSNGDNGCLMSPSSSETLLSSAGVAACKPEVTQLTGDTIPNYDHTAANLFGRAADHATQSSVTHGSNTCTFTTIGGATVVLAAQVGNNQVEFVGDTSNTAEKKMAYPESG</sequence>
<dbReference type="Gene3D" id="3.90.150.10">
    <property type="entry name" value="Variant Surface Glycoprotein, subunit A domain 1"/>
    <property type="match status" value="1"/>
</dbReference>
<dbReference type="SUPFAM" id="SSF58087">
    <property type="entry name" value="Variant surface glycoprotein (N-terminal domain)"/>
    <property type="match status" value="1"/>
</dbReference>